<keyword evidence="1" id="KW-0732">Signal</keyword>
<dbReference type="EMBL" id="CP119075">
    <property type="protein sequence ID" value="WED67224.1"/>
    <property type="molecule type" value="Genomic_DNA"/>
</dbReference>
<dbReference type="RefSeq" id="WP_330931487.1">
    <property type="nucleotide sequence ID" value="NZ_CP119075.1"/>
</dbReference>
<protein>
    <submittedName>
        <fullName evidence="3">PQQ-dependent sugar dehydrogenase</fullName>
    </submittedName>
</protein>
<evidence type="ECO:0000313" key="3">
    <source>
        <dbReference type="EMBL" id="WED67224.1"/>
    </source>
</evidence>
<dbReference type="SUPFAM" id="SSF50952">
    <property type="entry name" value="Soluble quinoprotein glucose dehydrogenase"/>
    <property type="match status" value="1"/>
</dbReference>
<dbReference type="PANTHER" id="PTHR19328">
    <property type="entry name" value="HEDGEHOG-INTERACTING PROTEIN"/>
    <property type="match status" value="1"/>
</dbReference>
<evidence type="ECO:0000256" key="1">
    <source>
        <dbReference type="SAM" id="SignalP"/>
    </source>
</evidence>
<sequence>MLSYVRPGIWSLTTALCAAVLSAQNNPLPDPIVFGDITVEVEDWLTAPATNSGSPRARLSVMKPAYDGSERIFVCDLNGPMYAFNGDARTTYLDLTVELPNFINTPRLGTGFHSFAFHPQFATNGKFYTAHTEPAGSGVADFVNPIGETPAVQSVILEWTASNPLANTFSGTRREVMRIEYARFVHNVQDIAFNPFATADHEDYGLLYICVGDGEAVAGEAPTSAHRLDSVNGTLVRIDPLGTNATNGRYGVPATNPFVNDGDAATLGEIYAWGFRNPHRIAWDPANADRLFLFDIGERNGEEINLIQAGGDYGYSSREGTFVLQPEVDPDTVLPLPANDAEFGYIYPVAWYDHDEGRAIAGGQVYRGEKVPQLQGKLVFGDIVNGRVFYVDADSLTLGAQAEIKELRLTHNGTNRTLLQRVAASRTDLRFGTDEAGELYFTTKQDAKIRKVKANNLPEVGEGAIANIATRAYAGTADETLTGGFVIRDQPRRVLIRGVGPALAGFGVTGTMADPKISVIPSGGTTAIFANDNWGDSSQATEIASAAAALGAFGLADGSADAAIIATLSPGAYTVQLTGADGGSGVALIEVYEVR</sequence>
<organism evidence="3 4">
    <name type="scientific">Synoicihabitans lomoniglobus</name>
    <dbReference type="NCBI Taxonomy" id="2909285"/>
    <lineage>
        <taxon>Bacteria</taxon>
        <taxon>Pseudomonadati</taxon>
        <taxon>Verrucomicrobiota</taxon>
        <taxon>Opitutia</taxon>
        <taxon>Opitutales</taxon>
        <taxon>Opitutaceae</taxon>
        <taxon>Synoicihabitans</taxon>
    </lineage>
</organism>
<proteinExistence type="predicted"/>
<dbReference type="InterPro" id="IPR011042">
    <property type="entry name" value="6-blade_b-propeller_TolB-like"/>
</dbReference>
<feature type="domain" description="Glucose/Sorbosone dehydrogenase" evidence="2">
    <location>
        <begin position="107"/>
        <end position="395"/>
    </location>
</feature>
<dbReference type="Gene3D" id="2.120.10.30">
    <property type="entry name" value="TolB, C-terminal domain"/>
    <property type="match status" value="1"/>
</dbReference>
<reference evidence="3" key="1">
    <citation type="submission" date="2023-03" db="EMBL/GenBank/DDBJ databases">
        <title>Lomoglobus Profundus gen. nov., sp. nov., a novel member of the phylum Verrucomicrobia, isolated from deep-marine sediment of South China Sea.</title>
        <authorList>
            <person name="Ahmad T."/>
            <person name="Ishaq S.E."/>
            <person name="Wang F."/>
        </authorList>
    </citation>
    <scope>NUCLEOTIDE SEQUENCE</scope>
    <source>
        <strain evidence="3">LMO-M01</strain>
    </source>
</reference>
<dbReference type="Pfam" id="PF07995">
    <property type="entry name" value="GSDH"/>
    <property type="match status" value="1"/>
</dbReference>
<dbReference type="InterPro" id="IPR012938">
    <property type="entry name" value="Glc/Sorbosone_DH"/>
</dbReference>
<feature type="chain" id="PRO_5042069966" evidence="1">
    <location>
        <begin position="24"/>
        <end position="595"/>
    </location>
</feature>
<keyword evidence="4" id="KW-1185">Reference proteome</keyword>
<dbReference type="InterPro" id="IPR011041">
    <property type="entry name" value="Quinoprot_gluc/sorb_DH_b-prop"/>
</dbReference>
<evidence type="ECO:0000259" key="2">
    <source>
        <dbReference type="Pfam" id="PF07995"/>
    </source>
</evidence>
<evidence type="ECO:0000313" key="4">
    <source>
        <dbReference type="Proteomes" id="UP001218638"/>
    </source>
</evidence>
<dbReference type="KEGG" id="slom:PXH66_10205"/>
<dbReference type="Proteomes" id="UP001218638">
    <property type="component" value="Chromosome"/>
</dbReference>
<dbReference type="AlphaFoldDB" id="A0AAF0CSD9"/>
<gene>
    <name evidence="3" type="ORF">PXH66_10205</name>
</gene>
<name>A0AAF0CSD9_9BACT</name>
<accession>A0AAF0CSD9</accession>
<feature type="signal peptide" evidence="1">
    <location>
        <begin position="1"/>
        <end position="23"/>
    </location>
</feature>
<dbReference type="PANTHER" id="PTHR19328:SF75">
    <property type="entry name" value="ALDOSE SUGAR DEHYDROGENASE YLII"/>
    <property type="match status" value="1"/>
</dbReference>